<evidence type="ECO:0000313" key="3">
    <source>
        <dbReference type="Proteomes" id="UP000249239"/>
    </source>
</evidence>
<dbReference type="CDD" id="cd05782">
    <property type="entry name" value="DNA_polB_like1_exo"/>
    <property type="match status" value="1"/>
</dbReference>
<feature type="domain" description="Predicted 3'-5' exonuclease PolB-like" evidence="1">
    <location>
        <begin position="62"/>
        <end position="228"/>
    </location>
</feature>
<evidence type="ECO:0000259" key="1">
    <source>
        <dbReference type="Pfam" id="PF10108"/>
    </source>
</evidence>
<evidence type="ECO:0000313" key="2">
    <source>
        <dbReference type="EMBL" id="PZX17349.1"/>
    </source>
</evidence>
<dbReference type="InterPro" id="IPR012337">
    <property type="entry name" value="RNaseH-like_sf"/>
</dbReference>
<comment type="caution">
    <text evidence="2">The sequence shown here is derived from an EMBL/GenBank/DDBJ whole genome shotgun (WGS) entry which is preliminary data.</text>
</comment>
<reference evidence="2 3" key="1">
    <citation type="submission" date="2018-06" db="EMBL/GenBank/DDBJ databases">
        <title>Genomic Encyclopedia of Archaeal and Bacterial Type Strains, Phase II (KMG-II): from individual species to whole genera.</title>
        <authorList>
            <person name="Goeker M."/>
        </authorList>
    </citation>
    <scope>NUCLEOTIDE SEQUENCE [LARGE SCALE GENOMIC DNA]</scope>
    <source>
        <strain evidence="2 3">DSM 6779</strain>
    </source>
</reference>
<proteinExistence type="predicted"/>
<dbReference type="AlphaFoldDB" id="A0A2W7Q6H7"/>
<dbReference type="InterPro" id="IPR019288">
    <property type="entry name" value="3'-5'_exonuclease_PolB-like"/>
</dbReference>
<dbReference type="Gene3D" id="3.30.420.10">
    <property type="entry name" value="Ribonuclease H-like superfamily/Ribonuclease H"/>
    <property type="match status" value="1"/>
</dbReference>
<protein>
    <recommendedName>
        <fullName evidence="1">Predicted 3'-5' exonuclease PolB-like domain-containing protein</fullName>
    </recommendedName>
</protein>
<keyword evidence="3" id="KW-1185">Reference proteome</keyword>
<dbReference type="Proteomes" id="UP000249239">
    <property type="component" value="Unassembled WGS sequence"/>
</dbReference>
<dbReference type="RefSeq" id="WP_111445090.1">
    <property type="nucleotide sequence ID" value="NZ_QKZK01000009.1"/>
</dbReference>
<accession>A0A2W7Q6H7</accession>
<organism evidence="2 3">
    <name type="scientific">Breznakibacter xylanolyticus</name>
    <dbReference type="NCBI Taxonomy" id="990"/>
    <lineage>
        <taxon>Bacteria</taxon>
        <taxon>Pseudomonadati</taxon>
        <taxon>Bacteroidota</taxon>
        <taxon>Bacteroidia</taxon>
        <taxon>Marinilabiliales</taxon>
        <taxon>Marinilabiliaceae</taxon>
        <taxon>Breznakibacter</taxon>
    </lineage>
</organism>
<dbReference type="Pfam" id="PF10108">
    <property type="entry name" value="DNA_pol_B_exo2"/>
    <property type="match status" value="1"/>
</dbReference>
<sequence>MLDQTRIEDILFLDIETVPQWEDFRQLDETSKAFWDKKSAYFRKEDQSPADVYERAGIYAEFGKIVCISVGSVIVRGGVRLFRSKSFAGHDEQQLLAEFGRMIDKSFSSDHPRFTNLCGHNVKEFDIPYICRRMLVNGVPIPTVLDVSGKKPWEVRFLDTLDLWKFGDYKNYTSMALLTHIFGIPTPKDDIDGSQVAKVYYGEGDLERIAIYCEKDVLATAQLLLRFKGEPLIDPLNVERAV</sequence>
<name>A0A2W7Q6H7_9BACT</name>
<dbReference type="SUPFAM" id="SSF53098">
    <property type="entry name" value="Ribonuclease H-like"/>
    <property type="match status" value="1"/>
</dbReference>
<dbReference type="InterPro" id="IPR036397">
    <property type="entry name" value="RNaseH_sf"/>
</dbReference>
<dbReference type="EMBL" id="QKZK01000009">
    <property type="protein sequence ID" value="PZX17349.1"/>
    <property type="molecule type" value="Genomic_DNA"/>
</dbReference>
<dbReference type="OrthoDB" id="9773351at2"/>
<gene>
    <name evidence="2" type="ORF">LX69_01398</name>
</gene>
<dbReference type="GO" id="GO:0003676">
    <property type="term" value="F:nucleic acid binding"/>
    <property type="evidence" value="ECO:0007669"/>
    <property type="project" value="InterPro"/>
</dbReference>